<dbReference type="GO" id="GO:0016705">
    <property type="term" value="F:oxidoreductase activity, acting on paired donors, with incorporation or reduction of molecular oxygen"/>
    <property type="evidence" value="ECO:0007669"/>
    <property type="project" value="InterPro"/>
</dbReference>
<evidence type="ECO:0000313" key="1">
    <source>
        <dbReference type="EMBL" id="KAJ7742608.1"/>
    </source>
</evidence>
<protein>
    <recommendedName>
        <fullName evidence="3">Cytochrome P450</fullName>
    </recommendedName>
</protein>
<evidence type="ECO:0008006" key="3">
    <source>
        <dbReference type="Google" id="ProtNLM"/>
    </source>
</evidence>
<dbReference type="Proteomes" id="UP001215598">
    <property type="component" value="Unassembled WGS sequence"/>
</dbReference>
<dbReference type="InterPro" id="IPR001128">
    <property type="entry name" value="Cyt_P450"/>
</dbReference>
<dbReference type="InterPro" id="IPR036396">
    <property type="entry name" value="Cyt_P450_sf"/>
</dbReference>
<accession>A0AAD7IGR4</accession>
<dbReference type="GO" id="GO:0020037">
    <property type="term" value="F:heme binding"/>
    <property type="evidence" value="ECO:0007669"/>
    <property type="project" value="InterPro"/>
</dbReference>
<dbReference type="SUPFAM" id="SSF48264">
    <property type="entry name" value="Cytochrome P450"/>
    <property type="match status" value="1"/>
</dbReference>
<dbReference type="GO" id="GO:0005506">
    <property type="term" value="F:iron ion binding"/>
    <property type="evidence" value="ECO:0007669"/>
    <property type="project" value="InterPro"/>
</dbReference>
<proteinExistence type="predicted"/>
<dbReference type="AlphaFoldDB" id="A0AAD7IGR4"/>
<dbReference type="Gene3D" id="1.10.630.10">
    <property type="entry name" value="Cytochrome P450"/>
    <property type="match status" value="1"/>
</dbReference>
<keyword evidence="2" id="KW-1185">Reference proteome</keyword>
<dbReference type="Pfam" id="PF00067">
    <property type="entry name" value="p450"/>
    <property type="match status" value="1"/>
</dbReference>
<dbReference type="GO" id="GO:0004497">
    <property type="term" value="F:monooxygenase activity"/>
    <property type="evidence" value="ECO:0007669"/>
    <property type="project" value="InterPro"/>
</dbReference>
<reference evidence="1" key="1">
    <citation type="submission" date="2023-03" db="EMBL/GenBank/DDBJ databases">
        <title>Massive genome expansion in bonnet fungi (Mycena s.s.) driven by repeated elements and novel gene families across ecological guilds.</title>
        <authorList>
            <consortium name="Lawrence Berkeley National Laboratory"/>
            <person name="Harder C.B."/>
            <person name="Miyauchi S."/>
            <person name="Viragh M."/>
            <person name="Kuo A."/>
            <person name="Thoen E."/>
            <person name="Andreopoulos B."/>
            <person name="Lu D."/>
            <person name="Skrede I."/>
            <person name="Drula E."/>
            <person name="Henrissat B."/>
            <person name="Morin E."/>
            <person name="Kohler A."/>
            <person name="Barry K."/>
            <person name="LaButti K."/>
            <person name="Morin E."/>
            <person name="Salamov A."/>
            <person name="Lipzen A."/>
            <person name="Mereny Z."/>
            <person name="Hegedus B."/>
            <person name="Baldrian P."/>
            <person name="Stursova M."/>
            <person name="Weitz H."/>
            <person name="Taylor A."/>
            <person name="Grigoriev I.V."/>
            <person name="Nagy L.G."/>
            <person name="Martin F."/>
            <person name="Kauserud H."/>
        </authorList>
    </citation>
    <scope>NUCLEOTIDE SEQUENCE</scope>
    <source>
        <strain evidence="1">CBHHK182m</strain>
    </source>
</reference>
<dbReference type="EMBL" id="JARKIB010000094">
    <property type="protein sequence ID" value="KAJ7742608.1"/>
    <property type="molecule type" value="Genomic_DNA"/>
</dbReference>
<evidence type="ECO:0000313" key="2">
    <source>
        <dbReference type="Proteomes" id="UP001215598"/>
    </source>
</evidence>
<organism evidence="1 2">
    <name type="scientific">Mycena metata</name>
    <dbReference type="NCBI Taxonomy" id="1033252"/>
    <lineage>
        <taxon>Eukaryota</taxon>
        <taxon>Fungi</taxon>
        <taxon>Dikarya</taxon>
        <taxon>Basidiomycota</taxon>
        <taxon>Agaricomycotina</taxon>
        <taxon>Agaricomycetes</taxon>
        <taxon>Agaricomycetidae</taxon>
        <taxon>Agaricales</taxon>
        <taxon>Marasmiineae</taxon>
        <taxon>Mycenaceae</taxon>
        <taxon>Mycena</taxon>
    </lineage>
</organism>
<gene>
    <name evidence="1" type="ORF">B0H16DRAFT_1563120</name>
</gene>
<sequence length="98" mass="10833">MGTRSRPARAIVCTQAWSVHCDPVVFRSPKTETFLRERWLPSCAARSKEDSGEASETEAARLARMVMPFGTGLRICGGVNLADAHHHARRARRCAAQL</sequence>
<name>A0AAD7IGR4_9AGAR</name>
<comment type="caution">
    <text evidence="1">The sequence shown here is derived from an EMBL/GenBank/DDBJ whole genome shotgun (WGS) entry which is preliminary data.</text>
</comment>